<feature type="transmembrane region" description="Helical" evidence="1">
    <location>
        <begin position="38"/>
        <end position="56"/>
    </location>
</feature>
<dbReference type="OrthoDB" id="9780793at2"/>
<dbReference type="PANTHER" id="PTHR38034">
    <property type="entry name" value="INNER MEMBRANE PROTEIN YPJD"/>
    <property type="match status" value="1"/>
</dbReference>
<feature type="domain" description="Cytochrome c assembly protein" evidence="2">
    <location>
        <begin position="39"/>
        <end position="262"/>
    </location>
</feature>
<dbReference type="KEGG" id="hmi:soil367_04620"/>
<evidence type="ECO:0000313" key="3">
    <source>
        <dbReference type="EMBL" id="QCF25270.1"/>
    </source>
</evidence>
<feature type="transmembrane region" description="Helical" evidence="1">
    <location>
        <begin position="177"/>
        <end position="200"/>
    </location>
</feature>
<feature type="transmembrane region" description="Helical" evidence="1">
    <location>
        <begin position="63"/>
        <end position="83"/>
    </location>
</feature>
<dbReference type="PANTHER" id="PTHR38034:SF1">
    <property type="entry name" value="INNER MEMBRANE PROTEIN YPJD"/>
    <property type="match status" value="1"/>
</dbReference>
<keyword evidence="1" id="KW-0812">Transmembrane</keyword>
<protein>
    <submittedName>
        <fullName evidence="3">Cytochrome C assembly protein</fullName>
    </submittedName>
</protein>
<evidence type="ECO:0000256" key="1">
    <source>
        <dbReference type="SAM" id="Phobius"/>
    </source>
</evidence>
<feature type="transmembrane region" description="Helical" evidence="1">
    <location>
        <begin position="123"/>
        <end position="148"/>
    </location>
</feature>
<dbReference type="AlphaFoldDB" id="A0A4V1D8I1"/>
<evidence type="ECO:0000259" key="2">
    <source>
        <dbReference type="Pfam" id="PF01578"/>
    </source>
</evidence>
<feature type="transmembrane region" description="Helical" evidence="1">
    <location>
        <begin position="237"/>
        <end position="256"/>
    </location>
</feature>
<organism evidence="3 4">
    <name type="scientific">Hydrocarboniclastica marina</name>
    <dbReference type="NCBI Taxonomy" id="2259620"/>
    <lineage>
        <taxon>Bacteria</taxon>
        <taxon>Pseudomonadati</taxon>
        <taxon>Pseudomonadota</taxon>
        <taxon>Gammaproteobacteria</taxon>
        <taxon>Alteromonadales</taxon>
        <taxon>Alteromonadaceae</taxon>
        <taxon>Hydrocarboniclastica</taxon>
    </lineage>
</organism>
<proteinExistence type="predicted"/>
<keyword evidence="1" id="KW-1133">Transmembrane helix</keyword>
<dbReference type="InterPro" id="IPR002541">
    <property type="entry name" value="Cyt_c_assembly"/>
</dbReference>
<dbReference type="Proteomes" id="UP000298049">
    <property type="component" value="Chromosome"/>
</dbReference>
<dbReference type="RefSeq" id="WP_136547362.1">
    <property type="nucleotide sequence ID" value="NZ_CP031093.1"/>
</dbReference>
<evidence type="ECO:0000313" key="4">
    <source>
        <dbReference type="Proteomes" id="UP000298049"/>
    </source>
</evidence>
<dbReference type="GO" id="GO:0020037">
    <property type="term" value="F:heme binding"/>
    <property type="evidence" value="ECO:0007669"/>
    <property type="project" value="InterPro"/>
</dbReference>
<dbReference type="GO" id="GO:0017004">
    <property type="term" value="P:cytochrome complex assembly"/>
    <property type="evidence" value="ECO:0007669"/>
    <property type="project" value="InterPro"/>
</dbReference>
<keyword evidence="1" id="KW-0472">Membrane</keyword>
<dbReference type="GO" id="GO:0005886">
    <property type="term" value="C:plasma membrane"/>
    <property type="evidence" value="ECO:0007669"/>
    <property type="project" value="TreeGrafter"/>
</dbReference>
<keyword evidence="4" id="KW-1185">Reference proteome</keyword>
<feature type="transmembrane region" description="Helical" evidence="1">
    <location>
        <begin position="212"/>
        <end position="231"/>
    </location>
</feature>
<reference evidence="3 4" key="1">
    <citation type="submission" date="2018-07" db="EMBL/GenBank/DDBJ databases">
        <title>Marsedoiliclastica nanhaica gen. nov. sp. nov., a novel marine hydrocarbonoclastic bacterium isolated from an in-situ enriched hydrocarbon-degrading consortium in deep-sea sediment.</title>
        <authorList>
            <person name="Dong C."/>
            <person name="Ma T."/>
            <person name="Liu R."/>
            <person name="Shao Z."/>
        </authorList>
    </citation>
    <scope>NUCLEOTIDE SEQUENCE [LARGE SCALE GENOMIC DNA]</scope>
    <source>
        <strain evidence="4">soil36-7</strain>
    </source>
</reference>
<dbReference type="InterPro" id="IPR052372">
    <property type="entry name" value="YpjD/HemX"/>
</dbReference>
<gene>
    <name evidence="3" type="ORF">soil367_04620</name>
</gene>
<accession>A0A4V1D8I1</accession>
<feature type="transmembrane region" description="Helical" evidence="1">
    <location>
        <begin position="89"/>
        <end position="111"/>
    </location>
</feature>
<sequence>MGTLILAVTTLLLYSIGTSLQALALRGKLPPDGASGHWTGVLALISHGALASDLIWQREGLDFGTFPASVGISALIVAILLIVGWRKKAVLSLLVVAYPLAALTIIASLLLDAPSHVLVRPTVGLLAHVVLSVTAYSLFTLAAAQAVLLTLQSYRLKHNYNSVFVRNLPPLQTMESLLFDLILAGVILLTLAIISGALFMDDLFAQHLAHKTVFSLLAWLVFTSLLIGRQFKGWRGLVATRWTLVGSAFLMLGYYGSKFVLEFAFRT</sequence>
<dbReference type="Pfam" id="PF01578">
    <property type="entry name" value="Cytochrom_C_asm"/>
    <property type="match status" value="1"/>
</dbReference>
<name>A0A4V1D8I1_9ALTE</name>
<dbReference type="EMBL" id="CP031093">
    <property type="protein sequence ID" value="QCF25270.1"/>
    <property type="molecule type" value="Genomic_DNA"/>
</dbReference>